<name>A0ACC0WNT6_9STRA</name>
<comment type="caution">
    <text evidence="1">The sequence shown here is derived from an EMBL/GenBank/DDBJ whole genome shotgun (WGS) entry which is preliminary data.</text>
</comment>
<proteinExistence type="predicted"/>
<keyword evidence="2" id="KW-1185">Reference proteome</keyword>
<protein>
    <submittedName>
        <fullName evidence="1">Uncharacterized protein</fullName>
    </submittedName>
</protein>
<reference evidence="1 2" key="1">
    <citation type="journal article" date="2022" name="bioRxiv">
        <title>The genome of the oomycete Peronosclerospora sorghi, a cosmopolitan pathogen of maize and sorghum, is inflated with dispersed pseudogenes.</title>
        <authorList>
            <person name="Fletcher K."/>
            <person name="Martin F."/>
            <person name="Isakeit T."/>
            <person name="Cavanaugh K."/>
            <person name="Magill C."/>
            <person name="Michelmore R."/>
        </authorList>
    </citation>
    <scope>NUCLEOTIDE SEQUENCE [LARGE SCALE GENOMIC DNA]</scope>
    <source>
        <strain evidence="1">P6</strain>
    </source>
</reference>
<sequence>MPLPVEALHLPSLDGIDKHEQSKMEQCYPGIFKRQRTMDTFTIQPWSDAKKIAKFHDLLLEATVTINLPFQWIEQRAVRRLLEFLNPMAPKYFPARKTLITNVLDRCAIRQDLNNKNELK</sequence>
<evidence type="ECO:0000313" key="2">
    <source>
        <dbReference type="Proteomes" id="UP001163321"/>
    </source>
</evidence>
<gene>
    <name evidence="1" type="ORF">PsorP6_017515</name>
</gene>
<organism evidence="1 2">
    <name type="scientific">Peronosclerospora sorghi</name>
    <dbReference type="NCBI Taxonomy" id="230839"/>
    <lineage>
        <taxon>Eukaryota</taxon>
        <taxon>Sar</taxon>
        <taxon>Stramenopiles</taxon>
        <taxon>Oomycota</taxon>
        <taxon>Peronosporomycetes</taxon>
        <taxon>Peronosporales</taxon>
        <taxon>Peronosporaceae</taxon>
        <taxon>Peronosclerospora</taxon>
    </lineage>
</organism>
<accession>A0ACC0WNT6</accession>
<dbReference type="Proteomes" id="UP001163321">
    <property type="component" value="Chromosome 11"/>
</dbReference>
<dbReference type="EMBL" id="CM047590">
    <property type="protein sequence ID" value="KAI9919685.1"/>
    <property type="molecule type" value="Genomic_DNA"/>
</dbReference>
<evidence type="ECO:0000313" key="1">
    <source>
        <dbReference type="EMBL" id="KAI9919685.1"/>
    </source>
</evidence>